<evidence type="ECO:0000256" key="9">
    <source>
        <dbReference type="SAM" id="Phobius"/>
    </source>
</evidence>
<dbReference type="Proteomes" id="UP000050794">
    <property type="component" value="Unassembled WGS sequence"/>
</dbReference>
<keyword evidence="9" id="KW-0472">Membrane</keyword>
<keyword evidence="3" id="KW-0378">Hydrolase</keyword>
<dbReference type="InterPro" id="IPR000101">
    <property type="entry name" value="GGT_peptidase"/>
</dbReference>
<protein>
    <submittedName>
        <fullName evidence="12">Gamma-glutamyltranspeptidase 1</fullName>
    </submittedName>
</protein>
<dbReference type="FunFam" id="1.10.246.130:FF:000005">
    <property type="entry name" value="Gamma-glutamyltranspeptidase 1, putative"/>
    <property type="match status" value="1"/>
</dbReference>
<organism evidence="11 12">
    <name type="scientific">Toxocara canis</name>
    <name type="common">Canine roundworm</name>
    <dbReference type="NCBI Taxonomy" id="6265"/>
    <lineage>
        <taxon>Eukaryota</taxon>
        <taxon>Metazoa</taxon>
        <taxon>Ecdysozoa</taxon>
        <taxon>Nematoda</taxon>
        <taxon>Chromadorea</taxon>
        <taxon>Rhabditida</taxon>
        <taxon>Spirurina</taxon>
        <taxon>Ascaridomorpha</taxon>
        <taxon>Ascaridoidea</taxon>
        <taxon>Toxocaridae</taxon>
        <taxon>Toxocara</taxon>
    </lineage>
</organism>
<feature type="region of interest" description="Disordered" evidence="8">
    <location>
        <begin position="1"/>
        <end position="24"/>
    </location>
</feature>
<dbReference type="GO" id="GO:0016746">
    <property type="term" value="F:acyltransferase activity"/>
    <property type="evidence" value="ECO:0007669"/>
    <property type="project" value="UniProtKB-KW"/>
</dbReference>
<dbReference type="InterPro" id="IPR043138">
    <property type="entry name" value="GGT_lsub"/>
</dbReference>
<feature type="transmembrane region" description="Helical" evidence="9">
    <location>
        <begin position="120"/>
        <end position="141"/>
    </location>
</feature>
<dbReference type="FunFam" id="3.60.20.40:FF:000006">
    <property type="entry name" value="Protein CBG05566"/>
    <property type="match status" value="1"/>
</dbReference>
<feature type="binding site" evidence="7">
    <location>
        <begin position="526"/>
        <end position="527"/>
    </location>
    <ligand>
        <name>L-glutamate</name>
        <dbReference type="ChEBI" id="CHEBI:29985"/>
    </ligand>
</feature>
<dbReference type="PRINTS" id="PR01210">
    <property type="entry name" value="GGTRANSPTASE"/>
</dbReference>
<dbReference type="EMBL" id="UYWY01019617">
    <property type="protein sequence ID" value="VDM38430.1"/>
    <property type="molecule type" value="Genomic_DNA"/>
</dbReference>
<dbReference type="Gene3D" id="1.10.246.130">
    <property type="match status" value="1"/>
</dbReference>
<dbReference type="GO" id="GO:0005886">
    <property type="term" value="C:plasma membrane"/>
    <property type="evidence" value="ECO:0007669"/>
    <property type="project" value="TreeGrafter"/>
</dbReference>
<dbReference type="PANTHER" id="PTHR11686">
    <property type="entry name" value="GAMMA GLUTAMYL TRANSPEPTIDASE"/>
    <property type="match status" value="1"/>
</dbReference>
<dbReference type="WBParaSite" id="TCNE_0000710901-mRNA-1">
    <property type="protein sequence ID" value="TCNE_0000710901-mRNA-1"/>
    <property type="gene ID" value="TCNE_0000710901"/>
</dbReference>
<feature type="transmembrane region" description="Helical" evidence="9">
    <location>
        <begin position="148"/>
        <end position="168"/>
    </location>
</feature>
<dbReference type="InterPro" id="IPR029055">
    <property type="entry name" value="Ntn_hydrolases_N"/>
</dbReference>
<evidence type="ECO:0000256" key="6">
    <source>
        <dbReference type="PIRSR" id="PIRSR600101-1"/>
    </source>
</evidence>
<evidence type="ECO:0000256" key="7">
    <source>
        <dbReference type="PIRSR" id="PIRSR600101-2"/>
    </source>
</evidence>
<name>A0A183UF39_TOXCA</name>
<dbReference type="SUPFAM" id="SSF56235">
    <property type="entry name" value="N-terminal nucleophile aminohydrolases (Ntn hydrolases)"/>
    <property type="match status" value="1"/>
</dbReference>
<feature type="transmembrane region" description="Helical" evidence="9">
    <location>
        <begin position="40"/>
        <end position="63"/>
    </location>
</feature>
<evidence type="ECO:0000256" key="8">
    <source>
        <dbReference type="SAM" id="MobiDB-lite"/>
    </source>
</evidence>
<keyword evidence="9" id="KW-0812">Transmembrane</keyword>
<feature type="active site" description="Nucleophile" evidence="6">
    <location>
        <position position="456"/>
    </location>
</feature>
<reference evidence="10 11" key="2">
    <citation type="submission" date="2018-11" db="EMBL/GenBank/DDBJ databases">
        <authorList>
            <consortium name="Pathogen Informatics"/>
        </authorList>
    </citation>
    <scope>NUCLEOTIDE SEQUENCE [LARGE SCALE GENOMIC DNA]</scope>
</reference>
<keyword evidence="9" id="KW-1133">Transmembrane helix</keyword>
<accession>A0A183UF39</accession>
<feature type="binding site" evidence="7">
    <location>
        <position position="498"/>
    </location>
    <ligand>
        <name>L-glutamate</name>
        <dbReference type="ChEBI" id="CHEBI:29985"/>
    </ligand>
</feature>
<evidence type="ECO:0000313" key="12">
    <source>
        <dbReference type="WBParaSite" id="TCNE_0000710901-mRNA-1"/>
    </source>
</evidence>
<sequence>MVQISDSSRTESGSPNDVFSTSITQLEAPKKHRKTCPRTMTVLCALAAVIFLISTVVLAILLARGFGNNPVSNVPMSESETNNKKIPLRWPQPSGSLHAKYKRAAIATDNGLCSEIGRDVLFLGGNAIDATIAALVCVGVVNPQSSGLGGGFIMTIYNRFFFLIFHFLRLYPFITANVAGYRSIAVPSELHGFWTVYKKFGSGKVSWSRLFEPSIQLALNGFPVSSHLAMWLSEKEDEILVESSLKRLFVDPSTERVYEEGDLIKREHLGFTLQLIANSTDPVQLFYQGKCLILFLSRLVFFISGGLAQTIAAEIEEHGGHITLDDLRSYTTVIDETPIVNDNLPGDLSMCGPPPPSSFAITQSIIAIMSEFYGGKGDVDLDDPLIYHRLIEAQKFAYAQRGTLGDAAFVPNALKLAQNMTTKSYARWIKSLIKDEAQPFTYYTLNRSYQVEDHGTSHVSVIDTHENAVACTSTINQILGSMRVSPTLGIVWNDEMDDFSTPGLVNGFGYAPSEANFIAPGKRPMSSMSPTVIYNKNTGKAKMVVGASGGSGIISAVAQSVIRSLFFNQTIKEAVDGPRFHSQFMPHITVYETTVPKEIIDELITKYAQNMTGVPKLKNVVQALEVREDGFVHGNSDFRRQTSSYPCGF</sequence>
<dbReference type="GO" id="GO:0006508">
    <property type="term" value="P:proteolysis"/>
    <property type="evidence" value="ECO:0007669"/>
    <property type="project" value="UniProtKB-KW"/>
</dbReference>
<dbReference type="AlphaFoldDB" id="A0A183UF39"/>
<reference evidence="12" key="1">
    <citation type="submission" date="2016-06" db="UniProtKB">
        <authorList>
            <consortium name="WormBaseParasite"/>
        </authorList>
    </citation>
    <scope>IDENTIFICATION</scope>
</reference>
<gene>
    <name evidence="10" type="ORF">TCNE_LOCUS7109</name>
</gene>
<evidence type="ECO:0000256" key="3">
    <source>
        <dbReference type="ARBA" id="ARBA00022801"/>
    </source>
</evidence>
<dbReference type="Pfam" id="PF01019">
    <property type="entry name" value="G_glu_transpept"/>
    <property type="match status" value="2"/>
</dbReference>
<evidence type="ECO:0000256" key="1">
    <source>
        <dbReference type="ARBA" id="ARBA00022670"/>
    </source>
</evidence>
<feature type="binding site" evidence="7">
    <location>
        <position position="550"/>
    </location>
    <ligand>
        <name>L-glutamate</name>
        <dbReference type="ChEBI" id="CHEBI:29985"/>
    </ligand>
</feature>
<keyword evidence="4" id="KW-0325">Glycoprotein</keyword>
<keyword evidence="2" id="KW-0808">Transferase</keyword>
<dbReference type="GO" id="GO:0006751">
    <property type="term" value="P:glutathione catabolic process"/>
    <property type="evidence" value="ECO:0007669"/>
    <property type="project" value="InterPro"/>
</dbReference>
<keyword evidence="11" id="KW-1185">Reference proteome</keyword>
<evidence type="ECO:0000256" key="2">
    <source>
        <dbReference type="ARBA" id="ARBA00022679"/>
    </source>
</evidence>
<feature type="binding site" evidence="7">
    <location>
        <begin position="474"/>
        <end position="476"/>
    </location>
    <ligand>
        <name>L-glutamate</name>
        <dbReference type="ChEBI" id="CHEBI:29985"/>
    </ligand>
</feature>
<keyword evidence="5" id="KW-0012">Acyltransferase</keyword>
<evidence type="ECO:0000313" key="10">
    <source>
        <dbReference type="EMBL" id="VDM38430.1"/>
    </source>
</evidence>
<proteinExistence type="predicted"/>
<evidence type="ECO:0000256" key="5">
    <source>
        <dbReference type="ARBA" id="ARBA00023315"/>
    </source>
</evidence>
<dbReference type="InterPro" id="IPR043137">
    <property type="entry name" value="GGT_ssub_C"/>
</dbReference>
<dbReference type="PANTHER" id="PTHR11686:SF46">
    <property type="entry name" value="GAMMA-GLUTAMYLTRANSPEPTIDASE 1"/>
    <property type="match status" value="1"/>
</dbReference>
<dbReference type="GO" id="GO:0036374">
    <property type="term" value="F:glutathione hydrolase activity"/>
    <property type="evidence" value="ECO:0007669"/>
    <property type="project" value="InterPro"/>
</dbReference>
<evidence type="ECO:0000313" key="11">
    <source>
        <dbReference type="Proteomes" id="UP000050794"/>
    </source>
</evidence>
<dbReference type="Gene3D" id="3.60.20.40">
    <property type="match status" value="1"/>
</dbReference>
<keyword evidence="1" id="KW-0645">Protease</keyword>
<evidence type="ECO:0000256" key="4">
    <source>
        <dbReference type="ARBA" id="ARBA00023180"/>
    </source>
</evidence>